<reference evidence="1 2" key="1">
    <citation type="submission" date="2018-06" db="EMBL/GenBank/DDBJ databases">
        <authorList>
            <consortium name="Pathogen Informatics"/>
            <person name="Doyle S."/>
        </authorList>
    </citation>
    <scope>NUCLEOTIDE SEQUENCE [LARGE SCALE GENOMIC DNA]</scope>
    <source>
        <strain evidence="1 2">NCTC13645</strain>
    </source>
</reference>
<evidence type="ECO:0000313" key="1">
    <source>
        <dbReference type="EMBL" id="SUP52962.1"/>
    </source>
</evidence>
<organism evidence="1 2">
    <name type="scientific">Weissella viridescens</name>
    <name type="common">Lactobacillus viridescens</name>
    <dbReference type="NCBI Taxonomy" id="1629"/>
    <lineage>
        <taxon>Bacteria</taxon>
        <taxon>Bacillati</taxon>
        <taxon>Bacillota</taxon>
        <taxon>Bacilli</taxon>
        <taxon>Lactobacillales</taxon>
        <taxon>Lactobacillaceae</taxon>
        <taxon>Weissella</taxon>
    </lineage>
</organism>
<name>A0A380NZM3_WEIVI</name>
<dbReference type="Proteomes" id="UP000254621">
    <property type="component" value="Unassembled WGS sequence"/>
</dbReference>
<evidence type="ECO:0000313" key="2">
    <source>
        <dbReference type="Proteomes" id="UP000254621"/>
    </source>
</evidence>
<accession>A0A380NZM3</accession>
<dbReference type="EMBL" id="UHIV01000001">
    <property type="protein sequence ID" value="SUP52962.1"/>
    <property type="molecule type" value="Genomic_DNA"/>
</dbReference>
<dbReference type="AlphaFoldDB" id="A0A380NZM3"/>
<sequence length="31" mass="3342">MALVVGLGFVFYILLIKSQLAVYTAVQTGII</sequence>
<protein>
    <submittedName>
        <fullName evidence="1">Uncharacterized protein</fullName>
    </submittedName>
</protein>
<gene>
    <name evidence="1" type="ORF">NCTC13645_00865</name>
</gene>
<proteinExistence type="predicted"/>